<dbReference type="Ensembl" id="ENSEBUT00000025041.1">
    <property type="protein sequence ID" value="ENSEBUP00000024465.1"/>
    <property type="gene ID" value="ENSEBUG00000015083.1"/>
</dbReference>
<name>A0A8C4R6X8_EPTBU</name>
<dbReference type="InterPro" id="IPR056587">
    <property type="entry name" value="EF_EFCAB10_C"/>
</dbReference>
<reference evidence="2" key="1">
    <citation type="submission" date="2025-08" db="UniProtKB">
        <authorList>
            <consortium name="Ensembl"/>
        </authorList>
    </citation>
    <scope>IDENTIFICATION</scope>
</reference>
<feature type="domain" description="EFCAB10 C-terminal EF-hand" evidence="1">
    <location>
        <begin position="46"/>
        <end position="100"/>
    </location>
</feature>
<accession>A0A8C4R6X8</accession>
<dbReference type="PANTHER" id="PTHR21847">
    <property type="entry name" value="EF-HAND CALCIUM-BINDING DOMAIN-CONTAINING PROTEIN 10"/>
    <property type="match status" value="1"/>
</dbReference>
<dbReference type="InterPro" id="IPR039879">
    <property type="entry name" value="EFC10"/>
</dbReference>
<evidence type="ECO:0000313" key="2">
    <source>
        <dbReference type="Ensembl" id="ENSEBUP00000024465.1"/>
    </source>
</evidence>
<dbReference type="Proteomes" id="UP000694388">
    <property type="component" value="Unplaced"/>
</dbReference>
<reference evidence="2" key="2">
    <citation type="submission" date="2025-09" db="UniProtKB">
        <authorList>
            <consortium name="Ensembl"/>
        </authorList>
    </citation>
    <scope>IDENTIFICATION</scope>
</reference>
<organism evidence="2 3">
    <name type="scientific">Eptatretus burgeri</name>
    <name type="common">Inshore hagfish</name>
    <dbReference type="NCBI Taxonomy" id="7764"/>
    <lineage>
        <taxon>Eukaryota</taxon>
        <taxon>Metazoa</taxon>
        <taxon>Chordata</taxon>
        <taxon>Craniata</taxon>
        <taxon>Vertebrata</taxon>
        <taxon>Cyclostomata</taxon>
        <taxon>Myxini</taxon>
        <taxon>Myxiniformes</taxon>
        <taxon>Myxinidae</taxon>
        <taxon>Eptatretinae</taxon>
        <taxon>Eptatretus</taxon>
    </lineage>
</organism>
<keyword evidence="3" id="KW-1185">Reference proteome</keyword>
<dbReference type="PANTHER" id="PTHR21847:SF1">
    <property type="entry name" value="EF-HAND CALCIUM-BINDING DOMAIN-CONTAINING PROTEIN 10"/>
    <property type="match status" value="1"/>
</dbReference>
<proteinExistence type="predicted"/>
<evidence type="ECO:0000259" key="1">
    <source>
        <dbReference type="Pfam" id="PF24548"/>
    </source>
</evidence>
<dbReference type="AlphaFoldDB" id="A0A8C4R6X8"/>
<dbReference type="Pfam" id="PF24548">
    <property type="entry name" value="EF_EFCAB10_C"/>
    <property type="match status" value="1"/>
</dbReference>
<sequence>MHFMYLSILEHLWSFLHPRTFLIEELKKLQGAQSTMKELPCLFDSSNIEAIFGVLDPCERGYITLNQYTQAMVTMGAQGFNSTPEGAKEDKITLSVFRSES</sequence>
<protein>
    <recommendedName>
        <fullName evidence="1">EFCAB10 C-terminal EF-hand domain-containing protein</fullName>
    </recommendedName>
</protein>
<evidence type="ECO:0000313" key="3">
    <source>
        <dbReference type="Proteomes" id="UP000694388"/>
    </source>
</evidence>